<dbReference type="PANTHER" id="PTHR48258">
    <property type="entry name" value="DUF4218 DOMAIN-CONTAINING PROTEIN-RELATED"/>
    <property type="match status" value="1"/>
</dbReference>
<dbReference type="GeneID" id="104723779"/>
<dbReference type="Pfam" id="PF13960">
    <property type="entry name" value="DUF4218"/>
    <property type="match status" value="1"/>
</dbReference>
<keyword evidence="2" id="KW-1185">Reference proteome</keyword>
<reference evidence="2" key="1">
    <citation type="journal article" date="1997" name="Nucleic Acids Res.">
        <title>tRNAscan-SE: a program for improved detection of transfer RNA genes in genomic sequence.</title>
        <authorList>
            <person name="Lowe T.M."/>
            <person name="Eddy S.R."/>
        </authorList>
    </citation>
    <scope>NUCLEOTIDE SEQUENCE [LARGE SCALE GENOMIC DNA]</scope>
    <source>
        <strain evidence="2">r\DH55</strain>
    </source>
</reference>
<reference evidence="2" key="2">
    <citation type="journal article" date="2014" name="Nat. Commun.">
        <title>The emerging biofuel crop Camelina sativa retains a highly undifferentiated hexaploid genome structure.</title>
        <authorList>
            <person name="Kagale S."/>
            <person name="Koh C."/>
            <person name="Nixon J."/>
            <person name="Bollina V."/>
            <person name="Clarke W.E."/>
            <person name="Tuteja R."/>
            <person name="Spillane C."/>
            <person name="Robinson S.J."/>
            <person name="Links M.G."/>
            <person name="Clarke C."/>
            <person name="Higgins E.E."/>
            <person name="Huebert T."/>
            <person name="Sharpe A.G."/>
            <person name="Parkin I.A."/>
        </authorList>
    </citation>
    <scope>NUCLEOTIDE SEQUENCE [LARGE SCALE GENOMIC DNA]</scope>
    <source>
        <strain evidence="2">r\DH55</strain>
    </source>
</reference>
<evidence type="ECO:0000313" key="4">
    <source>
        <dbReference type="RefSeq" id="XP_019087720.1"/>
    </source>
</evidence>
<dbReference type="Proteomes" id="UP000694864">
    <property type="component" value="Chromosome 11"/>
</dbReference>
<name>A0ABM1QLT2_CAMSA</name>
<reference evidence="3 4" key="3">
    <citation type="submission" date="2025-05" db="UniProtKB">
        <authorList>
            <consortium name="RefSeq"/>
        </authorList>
    </citation>
    <scope>IDENTIFICATION</scope>
    <source>
        <tissue evidence="3 4">Leaf</tissue>
    </source>
</reference>
<dbReference type="PANTHER" id="PTHR48258:SF3">
    <property type="entry name" value="FK506-BINDING PROTEIN 4-LIKE ISOFORM X1"/>
    <property type="match status" value="1"/>
</dbReference>
<organism evidence="2 4">
    <name type="scientific">Camelina sativa</name>
    <name type="common">False flax</name>
    <name type="synonym">Myagrum sativum</name>
    <dbReference type="NCBI Taxonomy" id="90675"/>
    <lineage>
        <taxon>Eukaryota</taxon>
        <taxon>Viridiplantae</taxon>
        <taxon>Streptophyta</taxon>
        <taxon>Embryophyta</taxon>
        <taxon>Tracheophyta</taxon>
        <taxon>Spermatophyta</taxon>
        <taxon>Magnoliopsida</taxon>
        <taxon>eudicotyledons</taxon>
        <taxon>Gunneridae</taxon>
        <taxon>Pentapetalae</taxon>
        <taxon>rosids</taxon>
        <taxon>malvids</taxon>
        <taxon>Brassicales</taxon>
        <taxon>Brassicaceae</taxon>
        <taxon>Camelineae</taxon>
        <taxon>Camelina</taxon>
    </lineage>
</organism>
<evidence type="ECO:0000313" key="3">
    <source>
        <dbReference type="RefSeq" id="XP_010440487.1"/>
    </source>
</evidence>
<feature type="domain" description="DUF4218" evidence="1">
    <location>
        <begin position="2"/>
        <end position="101"/>
    </location>
</feature>
<accession>A0ABM1QLT2</accession>
<dbReference type="RefSeq" id="XP_010440487.1">
    <property type="nucleotide sequence ID" value="XM_010442185.2"/>
</dbReference>
<dbReference type="InterPro" id="IPR025452">
    <property type="entry name" value="DUF4218"/>
</dbReference>
<dbReference type="RefSeq" id="XP_019087720.1">
    <property type="nucleotide sequence ID" value="XM_019232175.1"/>
</dbReference>
<protein>
    <submittedName>
        <fullName evidence="3 4">Uncharacterized protein LOC104723779</fullName>
    </submittedName>
</protein>
<sequence>MLQNNICMVLCNLEKIFPPSFFDVMEHLVIHLPHKVSLDGPVQFRWMYCFERYMGHLKKKVKNKAKVEGSIVEQYINEEISTFCTYYFEPHIKTKHRTGDRQYDGGNQDDTHEFDRIPDIFSQAGKGSGKEIQIWLQDKDYHIAHTYILQNCDQLRSFERLFDESMIAANPGITENNLTELREKNIFKLVTKTCGRYLEQ</sequence>
<gene>
    <name evidence="3 4" type="primary">LOC104723779</name>
</gene>
<evidence type="ECO:0000313" key="2">
    <source>
        <dbReference type="Proteomes" id="UP000694864"/>
    </source>
</evidence>
<evidence type="ECO:0000259" key="1">
    <source>
        <dbReference type="Pfam" id="PF13960"/>
    </source>
</evidence>
<proteinExistence type="predicted"/>